<gene>
    <name evidence="1" type="ORF">GS4_08_01450</name>
</gene>
<comment type="caution">
    <text evidence="1">The sequence shown here is derived from an EMBL/GenBank/DDBJ whole genome shotgun (WGS) entry which is preliminary data.</text>
</comment>
<reference evidence="1 2" key="1">
    <citation type="submission" date="2013-01" db="EMBL/GenBank/DDBJ databases">
        <title>Whole genome shotgun sequence of Gordonia soli NBRC 108243.</title>
        <authorList>
            <person name="Isaki-Nakamura S."/>
            <person name="Hosoyama A."/>
            <person name="Tsuchikane K."/>
            <person name="Ando Y."/>
            <person name="Baba S."/>
            <person name="Ohji S."/>
            <person name="Hamada M."/>
            <person name="Tamura T."/>
            <person name="Yamazoe A."/>
            <person name="Yamazaki S."/>
            <person name="Fujita N."/>
        </authorList>
    </citation>
    <scope>NUCLEOTIDE SEQUENCE [LARGE SCALE GENOMIC DNA]</scope>
    <source>
        <strain evidence="1 2">NBRC 108243</strain>
    </source>
</reference>
<dbReference type="CDD" id="cd18722">
    <property type="entry name" value="PIN_NicB-like"/>
    <property type="match status" value="1"/>
</dbReference>
<proteinExistence type="predicted"/>
<evidence type="ECO:0000313" key="1">
    <source>
        <dbReference type="EMBL" id="GAC67560.1"/>
    </source>
</evidence>
<dbReference type="Gene3D" id="3.40.50.1010">
    <property type="entry name" value="5'-nuclease"/>
    <property type="match status" value="1"/>
</dbReference>
<name>M0QG09_9ACTN</name>
<dbReference type="eggNOG" id="COG1432">
    <property type="taxonomic scope" value="Bacteria"/>
</dbReference>
<dbReference type="AlphaFoldDB" id="M0QG09"/>
<sequence>MRVGVYIDGFNLYYGSKFQCDGTPAGWRWLDLRALSAAVIAAQSGWGVPVVERVVYCTARISGRDNAVGAQEQEIYLRALAASGAVNVIEHGNYVSRTAVAPLATKDRKGRPVVARPGWPVMIKNGQGGDEPDAQFFVSVARREEKGSDVNVASHLLVDVMSHAVDAAVVISNDSDLKFPIAHVRGLVPVGLINPTKNYTAGGLSGAPTDGVGNHWWYQLQPADLFAAQLPDPVGNIRKPAPW</sequence>
<dbReference type="OrthoDB" id="9809421at2"/>
<dbReference type="EMBL" id="BANX01000008">
    <property type="protein sequence ID" value="GAC67560.1"/>
    <property type="molecule type" value="Genomic_DNA"/>
</dbReference>
<dbReference type="STRING" id="1223545.GS4_08_01450"/>
<evidence type="ECO:0000313" key="2">
    <source>
        <dbReference type="Proteomes" id="UP000011666"/>
    </source>
</evidence>
<accession>M0QG09</accession>
<protein>
    <submittedName>
        <fullName evidence="1">Uncharacterized protein</fullName>
    </submittedName>
</protein>
<keyword evidence="2" id="KW-1185">Reference proteome</keyword>
<organism evidence="1 2">
    <name type="scientific">Gordonia soli NBRC 108243</name>
    <dbReference type="NCBI Taxonomy" id="1223545"/>
    <lineage>
        <taxon>Bacteria</taxon>
        <taxon>Bacillati</taxon>
        <taxon>Actinomycetota</taxon>
        <taxon>Actinomycetes</taxon>
        <taxon>Mycobacteriales</taxon>
        <taxon>Gordoniaceae</taxon>
        <taxon>Gordonia</taxon>
    </lineage>
</organism>
<dbReference type="Proteomes" id="UP000011666">
    <property type="component" value="Unassembled WGS sequence"/>
</dbReference>